<reference evidence="10" key="2">
    <citation type="journal article" date="2018" name="Nat. Commun.">
        <title>Extreme sensitivity to ultraviolet light in the fungal pathogen causing white-nose syndrome of bats.</title>
        <authorList>
            <person name="Palmer J.M."/>
            <person name="Drees K.P."/>
            <person name="Foster J.T."/>
            <person name="Lindner D.L."/>
        </authorList>
    </citation>
    <scope>NUCLEOTIDE SEQUENCE [LARGE SCALE GENOMIC DNA]</scope>
    <source>
        <strain evidence="10">UAMH 10579</strain>
    </source>
</reference>
<feature type="binding site" description="axial binding residue" evidence="7">
    <location>
        <position position="445"/>
    </location>
    <ligand>
        <name>heme</name>
        <dbReference type="ChEBI" id="CHEBI:30413"/>
    </ligand>
    <ligandPart>
        <name>Fe</name>
        <dbReference type="ChEBI" id="CHEBI:18248"/>
    </ligandPart>
</feature>
<evidence type="ECO:0008006" key="11">
    <source>
        <dbReference type="Google" id="ProtNLM"/>
    </source>
</evidence>
<comment type="similarity">
    <text evidence="2">Belongs to the cytochrome P450 family.</text>
</comment>
<keyword evidence="8" id="KW-1133">Transmembrane helix</keyword>
<dbReference type="PANTHER" id="PTHR24305:SF157">
    <property type="entry name" value="N-ACETYLTRYPTOPHAN 6-HYDROXYLASE IVOC-RELATED"/>
    <property type="match status" value="1"/>
</dbReference>
<dbReference type="InterPro" id="IPR036396">
    <property type="entry name" value="Cyt_P450_sf"/>
</dbReference>
<dbReference type="InterPro" id="IPR002403">
    <property type="entry name" value="Cyt_P450_E_grp-IV"/>
</dbReference>
<dbReference type="InterPro" id="IPR050121">
    <property type="entry name" value="Cytochrome_P450_monoxygenase"/>
</dbReference>
<organism evidence="9 10">
    <name type="scientific">Pseudogymnoascus verrucosus</name>
    <dbReference type="NCBI Taxonomy" id="342668"/>
    <lineage>
        <taxon>Eukaryota</taxon>
        <taxon>Fungi</taxon>
        <taxon>Dikarya</taxon>
        <taxon>Ascomycota</taxon>
        <taxon>Pezizomycotina</taxon>
        <taxon>Leotiomycetes</taxon>
        <taxon>Thelebolales</taxon>
        <taxon>Thelebolaceae</taxon>
        <taxon>Pseudogymnoascus</taxon>
    </lineage>
</organism>
<dbReference type="GO" id="GO:0016705">
    <property type="term" value="F:oxidoreductase activity, acting on paired donors, with incorporation or reduction of molecular oxygen"/>
    <property type="evidence" value="ECO:0007669"/>
    <property type="project" value="InterPro"/>
</dbReference>
<keyword evidence="4" id="KW-0560">Oxidoreductase</keyword>
<dbReference type="CDD" id="cd11062">
    <property type="entry name" value="CYP58-like"/>
    <property type="match status" value="1"/>
</dbReference>
<keyword evidence="10" id="KW-1185">Reference proteome</keyword>
<dbReference type="EMBL" id="KV460217">
    <property type="protein sequence ID" value="OBT98377.1"/>
    <property type="molecule type" value="Genomic_DNA"/>
</dbReference>
<keyword evidence="6" id="KW-0503">Monooxygenase</keyword>
<proteinExistence type="inferred from homology"/>
<dbReference type="SUPFAM" id="SSF48264">
    <property type="entry name" value="Cytochrome P450"/>
    <property type="match status" value="1"/>
</dbReference>
<dbReference type="GO" id="GO:0020037">
    <property type="term" value="F:heme binding"/>
    <property type="evidence" value="ECO:0007669"/>
    <property type="project" value="InterPro"/>
</dbReference>
<dbReference type="PANTHER" id="PTHR24305">
    <property type="entry name" value="CYTOCHROME P450"/>
    <property type="match status" value="1"/>
</dbReference>
<dbReference type="PRINTS" id="PR00465">
    <property type="entry name" value="EP450IV"/>
</dbReference>
<evidence type="ECO:0000256" key="5">
    <source>
        <dbReference type="ARBA" id="ARBA00023004"/>
    </source>
</evidence>
<keyword evidence="7" id="KW-0349">Heme</keyword>
<dbReference type="Pfam" id="PF00067">
    <property type="entry name" value="p450"/>
    <property type="match status" value="1"/>
</dbReference>
<gene>
    <name evidence="9" type="ORF">VE01_03109</name>
</gene>
<feature type="transmembrane region" description="Helical" evidence="8">
    <location>
        <begin position="7"/>
        <end position="26"/>
    </location>
</feature>
<evidence type="ECO:0000313" key="10">
    <source>
        <dbReference type="Proteomes" id="UP000091956"/>
    </source>
</evidence>
<dbReference type="InterPro" id="IPR001128">
    <property type="entry name" value="Cyt_P450"/>
</dbReference>
<dbReference type="RefSeq" id="XP_018132110.1">
    <property type="nucleotide sequence ID" value="XM_018272607.2"/>
</dbReference>
<accession>A0A1B8GRC2</accession>
<evidence type="ECO:0000256" key="4">
    <source>
        <dbReference type="ARBA" id="ARBA00023002"/>
    </source>
</evidence>
<evidence type="ECO:0000256" key="6">
    <source>
        <dbReference type="ARBA" id="ARBA00023033"/>
    </source>
</evidence>
<evidence type="ECO:0000256" key="7">
    <source>
        <dbReference type="PIRSR" id="PIRSR602403-1"/>
    </source>
</evidence>
<dbReference type="OrthoDB" id="3945418at2759"/>
<dbReference type="Gene3D" id="1.10.630.10">
    <property type="entry name" value="Cytochrome P450"/>
    <property type="match status" value="1"/>
</dbReference>
<dbReference type="GO" id="GO:0004497">
    <property type="term" value="F:monooxygenase activity"/>
    <property type="evidence" value="ECO:0007669"/>
    <property type="project" value="UniProtKB-KW"/>
</dbReference>
<evidence type="ECO:0000256" key="3">
    <source>
        <dbReference type="ARBA" id="ARBA00022723"/>
    </source>
</evidence>
<reference evidence="9 10" key="1">
    <citation type="submission" date="2016-03" db="EMBL/GenBank/DDBJ databases">
        <title>Comparative genomics of Pseudogymnoascus destructans, the fungus causing white-nose syndrome of bats.</title>
        <authorList>
            <person name="Palmer J.M."/>
            <person name="Drees K.P."/>
            <person name="Foster J.T."/>
            <person name="Lindner D.L."/>
        </authorList>
    </citation>
    <scope>NUCLEOTIDE SEQUENCE [LARGE SCALE GENOMIC DNA]</scope>
    <source>
        <strain evidence="9 10">UAMH 10579</strain>
    </source>
</reference>
<evidence type="ECO:0000256" key="1">
    <source>
        <dbReference type="ARBA" id="ARBA00001971"/>
    </source>
</evidence>
<keyword evidence="8" id="KW-0812">Transmembrane</keyword>
<dbReference type="GeneID" id="28836495"/>
<comment type="cofactor">
    <cofactor evidence="1 7">
        <name>heme</name>
        <dbReference type="ChEBI" id="CHEBI:30413"/>
    </cofactor>
</comment>
<dbReference type="AlphaFoldDB" id="A0A1B8GRC2"/>
<keyword evidence="5 7" id="KW-0408">Iron</keyword>
<keyword evidence="8" id="KW-0472">Membrane</keyword>
<protein>
    <recommendedName>
        <fullName evidence="11">Cytochrome P450 monooxygenase</fullName>
    </recommendedName>
</protein>
<evidence type="ECO:0000256" key="8">
    <source>
        <dbReference type="SAM" id="Phobius"/>
    </source>
</evidence>
<evidence type="ECO:0000256" key="2">
    <source>
        <dbReference type="ARBA" id="ARBA00010617"/>
    </source>
</evidence>
<dbReference type="GO" id="GO:0005506">
    <property type="term" value="F:iron ion binding"/>
    <property type="evidence" value="ECO:0007669"/>
    <property type="project" value="InterPro"/>
</dbReference>
<sequence length="502" mass="56251">MEIQLSEVLWTVLFVWLGFGATHLLYNVFFHPLKAYPGPFAAGATIWWKIYIEVIKQESMTDVLFRLHKQFGDIVRIGPNELHFSNPAAYHDIYNSSARWDKERMLYEGFGEDHSSFGMLTYAQSRPRKEVLLPLFSRRAILTMQGLVREKVDHFASILAKNNANGNSSDLLLGFRCFTIDTITTFCFAQSVDAIDEPDFAAPIVEAMDNTLPAFHAFKYFPLLRKSILGIPPWLSLKISPQMAGLSRLQMLLGKQVRDVIANPDSLKDAPHPIIYNRLLDPDAQKGNPIPDATALYEEAQSLVFAGGVTVADTIMTGHFHILSQPTLYAQLQSEVLNAWPDIDNPPRYEVLETLPLLTATIKESLRHSPGVTSSLLRIVPASGATISGCAIPAGTIVGMTSAIVHKSPSIFADPEAFIPERWLGKDATGLDRYLISFSKGPRSCTGVNLAWCELYIAYATMLRRFDMELDGTTEEDLVFRDCFTPYYPGRHLRAWCRPKET</sequence>
<dbReference type="Proteomes" id="UP000091956">
    <property type="component" value="Unassembled WGS sequence"/>
</dbReference>
<keyword evidence="3 7" id="KW-0479">Metal-binding</keyword>
<name>A0A1B8GRC2_9PEZI</name>
<dbReference type="STRING" id="342668.A0A1B8GRC2"/>
<evidence type="ECO:0000313" key="9">
    <source>
        <dbReference type="EMBL" id="OBT98377.1"/>
    </source>
</evidence>